<dbReference type="CDD" id="cd00761">
    <property type="entry name" value="Glyco_tranf_GTA_type"/>
    <property type="match status" value="1"/>
</dbReference>
<evidence type="ECO:0000259" key="2">
    <source>
        <dbReference type="Pfam" id="PF00535"/>
    </source>
</evidence>
<organism evidence="3 4">
    <name type="scientific">Chryseobacterium rhizosphaerae</name>
    <dbReference type="NCBI Taxonomy" id="395937"/>
    <lineage>
        <taxon>Bacteria</taxon>
        <taxon>Pseudomonadati</taxon>
        <taxon>Bacteroidota</taxon>
        <taxon>Flavobacteriia</taxon>
        <taxon>Flavobacteriales</taxon>
        <taxon>Weeksellaceae</taxon>
        <taxon>Chryseobacterium group</taxon>
        <taxon>Chryseobacterium</taxon>
    </lineage>
</organism>
<feature type="transmembrane region" description="Helical" evidence="1">
    <location>
        <begin position="257"/>
        <end position="279"/>
    </location>
</feature>
<keyword evidence="1" id="KW-0472">Membrane</keyword>
<gene>
    <name evidence="3" type="ORF">J2787_004044</name>
</gene>
<dbReference type="PANTHER" id="PTHR22916">
    <property type="entry name" value="GLYCOSYLTRANSFERASE"/>
    <property type="match status" value="1"/>
</dbReference>
<dbReference type="InterPro" id="IPR029044">
    <property type="entry name" value="Nucleotide-diphossugar_trans"/>
</dbReference>
<dbReference type="GO" id="GO:0016758">
    <property type="term" value="F:hexosyltransferase activity"/>
    <property type="evidence" value="ECO:0007669"/>
    <property type="project" value="UniProtKB-ARBA"/>
</dbReference>
<dbReference type="AlphaFoldDB" id="A0AAE3YDN2"/>
<dbReference type="Proteomes" id="UP001184861">
    <property type="component" value="Unassembled WGS sequence"/>
</dbReference>
<feature type="domain" description="Glycosyltransferase 2-like" evidence="2">
    <location>
        <begin position="3"/>
        <end position="129"/>
    </location>
</feature>
<evidence type="ECO:0000313" key="3">
    <source>
        <dbReference type="EMBL" id="MDR6528607.1"/>
    </source>
</evidence>
<dbReference type="InterPro" id="IPR001173">
    <property type="entry name" value="Glyco_trans_2-like"/>
</dbReference>
<dbReference type="Gene3D" id="3.90.550.10">
    <property type="entry name" value="Spore Coat Polysaccharide Biosynthesis Protein SpsA, Chain A"/>
    <property type="match status" value="1"/>
</dbReference>
<dbReference type="SUPFAM" id="SSF53448">
    <property type="entry name" value="Nucleotide-diphospho-sugar transferases"/>
    <property type="match status" value="1"/>
</dbReference>
<protein>
    <submittedName>
        <fullName evidence="3">Glycosyltransferase involved in cell wall biosynthesis</fullName>
    </submittedName>
</protein>
<sequence>MITVIIPLYNKEKSILDTVYSVLNQTYKDFELLIINDGSKDNSLKVVQSISDPRVAIIDKPNGGVSSARNAGILNAKNEYLAFLDGDDIWHPEHLKILSASLSQLDNETVGGVGTSFYKSNIKEFDESKFKEEKPEIIKDYFDFMSSPVSRFNSSTLLVKKTKVLKTGLFDENLSYGEDVEFWYRLFSDYALIYNKTITTIYFVGAENRSAHYVMPLNKRFHLFDYKNKTASEKKYLDKLVALILVDYFSQKAYKQVLFIAKMYFGRLFGAFGYLFNIIKKKMK</sequence>
<dbReference type="Pfam" id="PF00535">
    <property type="entry name" value="Glycos_transf_2"/>
    <property type="match status" value="1"/>
</dbReference>
<comment type="caution">
    <text evidence="3">The sequence shown here is derived from an EMBL/GenBank/DDBJ whole genome shotgun (WGS) entry which is preliminary data.</text>
</comment>
<keyword evidence="1" id="KW-0812">Transmembrane</keyword>
<name>A0AAE3YDN2_9FLAO</name>
<accession>A0AAE3YDN2</accession>
<evidence type="ECO:0000256" key="1">
    <source>
        <dbReference type="SAM" id="Phobius"/>
    </source>
</evidence>
<dbReference type="RefSeq" id="WP_309947861.1">
    <property type="nucleotide sequence ID" value="NZ_JAVDQY010000005.1"/>
</dbReference>
<keyword evidence="1" id="KW-1133">Transmembrane helix</keyword>
<proteinExistence type="predicted"/>
<dbReference type="PANTHER" id="PTHR22916:SF3">
    <property type="entry name" value="UDP-GLCNAC:BETAGAL BETA-1,3-N-ACETYLGLUCOSAMINYLTRANSFERASE-LIKE PROTEIN 1"/>
    <property type="match status" value="1"/>
</dbReference>
<reference evidence="3" key="1">
    <citation type="submission" date="2023-07" db="EMBL/GenBank/DDBJ databases">
        <title>Sorghum-associated microbial communities from plants grown in Nebraska, USA.</title>
        <authorList>
            <person name="Schachtman D."/>
        </authorList>
    </citation>
    <scope>NUCLEOTIDE SEQUENCE</scope>
    <source>
        <strain evidence="3">DS2360</strain>
    </source>
</reference>
<dbReference type="EMBL" id="JAVDQY010000005">
    <property type="protein sequence ID" value="MDR6528607.1"/>
    <property type="molecule type" value="Genomic_DNA"/>
</dbReference>
<evidence type="ECO:0000313" key="4">
    <source>
        <dbReference type="Proteomes" id="UP001184861"/>
    </source>
</evidence>